<feature type="chain" id="PRO_5040783049" evidence="2">
    <location>
        <begin position="24"/>
        <end position="191"/>
    </location>
</feature>
<reference evidence="3" key="1">
    <citation type="submission" date="2022-08" db="EMBL/GenBank/DDBJ databases">
        <title>Genome analysis of Corynebacteriales strain.</title>
        <authorList>
            <person name="Lee S.D."/>
        </authorList>
    </citation>
    <scope>NUCLEOTIDE SEQUENCE</scope>
    <source>
        <strain evidence="3">D3-21</strain>
    </source>
</reference>
<dbReference type="AlphaFoldDB" id="A0A9X4M2Y8"/>
<dbReference type="EMBL" id="JANRHA010000010">
    <property type="protein sequence ID" value="MDG3015869.1"/>
    <property type="molecule type" value="Genomic_DNA"/>
</dbReference>
<protein>
    <submittedName>
        <fullName evidence="3">DUF3558 domain-containing protein</fullName>
    </submittedName>
</protein>
<evidence type="ECO:0000256" key="1">
    <source>
        <dbReference type="SAM" id="MobiDB-lite"/>
    </source>
</evidence>
<sequence length="191" mass="20469">MTYRPTIAVAVLTTMMATAGCSASNPPAAESSSPASVLPMPTNTPRITDDSTRPQVGFDPCADLSDGQIRQLGYQPDTRRKTDYPAQDYTFLSCSFKSTDYLISISSGNITFDEEVKKESGNATSAPTTIDGRRALTIPHDQACSLAMQTTYGMVILTRQTSSFGTKTSAPPCEGIEDTARMISQFMPKGA</sequence>
<evidence type="ECO:0000313" key="3">
    <source>
        <dbReference type="EMBL" id="MDG3015869.1"/>
    </source>
</evidence>
<dbReference type="PROSITE" id="PS51257">
    <property type="entry name" value="PROKAR_LIPOPROTEIN"/>
    <property type="match status" value="1"/>
</dbReference>
<keyword evidence="2" id="KW-0732">Signal</keyword>
<evidence type="ECO:0000256" key="2">
    <source>
        <dbReference type="SAM" id="SignalP"/>
    </source>
</evidence>
<evidence type="ECO:0000313" key="4">
    <source>
        <dbReference type="Proteomes" id="UP001152755"/>
    </source>
</evidence>
<feature type="region of interest" description="Disordered" evidence="1">
    <location>
        <begin position="22"/>
        <end position="55"/>
    </location>
</feature>
<proteinExistence type="predicted"/>
<comment type="caution">
    <text evidence="3">The sequence shown here is derived from an EMBL/GenBank/DDBJ whole genome shotgun (WGS) entry which is preliminary data.</text>
</comment>
<dbReference type="RefSeq" id="WP_277833370.1">
    <property type="nucleotide sequence ID" value="NZ_JAAIVF010000004.1"/>
</dbReference>
<accession>A0A9X4M2Y8</accession>
<dbReference type="InterPro" id="IPR024520">
    <property type="entry name" value="DUF3558"/>
</dbReference>
<name>A0A9X4M2Y8_9ACTN</name>
<organism evidence="3 4">
    <name type="scientific">Speluncibacter jeojiensis</name>
    <dbReference type="NCBI Taxonomy" id="2710754"/>
    <lineage>
        <taxon>Bacteria</taxon>
        <taxon>Bacillati</taxon>
        <taxon>Actinomycetota</taxon>
        <taxon>Actinomycetes</taxon>
        <taxon>Mycobacteriales</taxon>
        <taxon>Speluncibacteraceae</taxon>
        <taxon>Speluncibacter</taxon>
    </lineage>
</organism>
<gene>
    <name evidence="3" type="ORF">NVS88_15005</name>
</gene>
<feature type="compositionally biased region" description="Low complexity" evidence="1">
    <location>
        <begin position="22"/>
        <end position="36"/>
    </location>
</feature>
<keyword evidence="4" id="KW-1185">Reference proteome</keyword>
<dbReference type="Pfam" id="PF12079">
    <property type="entry name" value="DUF3558"/>
    <property type="match status" value="1"/>
</dbReference>
<feature type="signal peptide" evidence="2">
    <location>
        <begin position="1"/>
        <end position="23"/>
    </location>
</feature>
<dbReference type="Proteomes" id="UP001152755">
    <property type="component" value="Unassembled WGS sequence"/>
</dbReference>